<dbReference type="InterPro" id="IPR015422">
    <property type="entry name" value="PyrdxlP-dep_Trfase_small"/>
</dbReference>
<dbReference type="OrthoDB" id="9774495at2"/>
<proteinExistence type="inferred from homology"/>
<comment type="similarity">
    <text evidence="2">Belongs to the threonine aldolase family.</text>
</comment>
<dbReference type="PANTHER" id="PTHR48097">
    <property type="entry name" value="L-THREONINE ALDOLASE-RELATED"/>
    <property type="match status" value="1"/>
</dbReference>
<gene>
    <name evidence="5" type="ORF">EV212_10780</name>
</gene>
<sequence length="348" mass="38780">MQHFDSDYMEGAHPVILQRLLETNMEKTPGYGTDIYCERAEKKILEACGCPEGKVYFMVGGTQVNSTVIGALLKSYEGVVAADTGHISVHEAGAVEATGHKVLTVPGVQGKLLPETLKTYMETYYGDENHEHMVWPGMVYISHPTEYGTLYTKDELEKLHQICGEYHMPLFLDGARLGYGLMADGTDVTLRDVARNCDVFYIGGTKVGALFGEAVVLPKSGWIPHFFTSIKQHGALLAKGRILGIQFDSLFTDNLYFEISRHAIDMAMKLKKGLLERGYTLYMDTVTNQQFVLLDNSQLEALAGQVSCGFWEKRPDGRTVVRFATSWATREEDVDELLEILGQVSRDV</sequence>
<dbReference type="Gene3D" id="3.40.640.10">
    <property type="entry name" value="Type I PLP-dependent aspartate aminotransferase-like (Major domain)"/>
    <property type="match status" value="1"/>
</dbReference>
<accession>A0A4R2LHD3</accession>
<dbReference type="InterPro" id="IPR015424">
    <property type="entry name" value="PyrdxlP-dep_Trfase"/>
</dbReference>
<name>A0A4R2LHD3_9FIRM</name>
<dbReference type="AlphaFoldDB" id="A0A4R2LHD3"/>
<dbReference type="Pfam" id="PF01212">
    <property type="entry name" value="Beta_elim_lyase"/>
    <property type="match status" value="1"/>
</dbReference>
<dbReference type="GO" id="GO:0016829">
    <property type="term" value="F:lyase activity"/>
    <property type="evidence" value="ECO:0007669"/>
    <property type="project" value="InterPro"/>
</dbReference>
<comment type="cofactor">
    <cofactor evidence="1">
        <name>pyridoxal 5'-phosphate</name>
        <dbReference type="ChEBI" id="CHEBI:597326"/>
    </cofactor>
</comment>
<dbReference type="Proteomes" id="UP000295711">
    <property type="component" value="Unassembled WGS sequence"/>
</dbReference>
<feature type="domain" description="Aromatic amino acid beta-eliminating lyase/threonine aldolase" evidence="4">
    <location>
        <begin position="12"/>
        <end position="294"/>
    </location>
</feature>
<evidence type="ECO:0000256" key="2">
    <source>
        <dbReference type="ARBA" id="ARBA00006966"/>
    </source>
</evidence>
<dbReference type="InterPro" id="IPR015421">
    <property type="entry name" value="PyrdxlP-dep_Trfase_major"/>
</dbReference>
<evidence type="ECO:0000256" key="3">
    <source>
        <dbReference type="ARBA" id="ARBA00022898"/>
    </source>
</evidence>
<dbReference type="PANTHER" id="PTHR48097:SF5">
    <property type="entry name" value="LOW SPECIFICITY L-THREONINE ALDOLASE"/>
    <property type="match status" value="1"/>
</dbReference>
<comment type="caution">
    <text evidence="5">The sequence shown here is derived from an EMBL/GenBank/DDBJ whole genome shotgun (WGS) entry which is preliminary data.</text>
</comment>
<evidence type="ECO:0000313" key="6">
    <source>
        <dbReference type="Proteomes" id="UP000295711"/>
    </source>
</evidence>
<evidence type="ECO:0000256" key="1">
    <source>
        <dbReference type="ARBA" id="ARBA00001933"/>
    </source>
</evidence>
<dbReference type="RefSeq" id="WP_132091695.1">
    <property type="nucleotide sequence ID" value="NZ_JANKAQ010000006.1"/>
</dbReference>
<protein>
    <submittedName>
        <fullName evidence="5">L-threonine aldolase</fullName>
    </submittedName>
</protein>
<evidence type="ECO:0000313" key="5">
    <source>
        <dbReference type="EMBL" id="TCO84478.1"/>
    </source>
</evidence>
<keyword evidence="3" id="KW-0663">Pyridoxal phosphate</keyword>
<dbReference type="Gene3D" id="3.90.1150.10">
    <property type="entry name" value="Aspartate Aminotransferase, domain 1"/>
    <property type="match status" value="1"/>
</dbReference>
<dbReference type="GO" id="GO:0006520">
    <property type="term" value="P:amino acid metabolic process"/>
    <property type="evidence" value="ECO:0007669"/>
    <property type="project" value="InterPro"/>
</dbReference>
<keyword evidence="6" id="KW-1185">Reference proteome</keyword>
<reference evidence="5 6" key="1">
    <citation type="submission" date="2019-03" db="EMBL/GenBank/DDBJ databases">
        <title>Genomic Encyclopedia of Type Strains, Phase IV (KMG-IV): sequencing the most valuable type-strain genomes for metagenomic binning, comparative biology and taxonomic classification.</title>
        <authorList>
            <person name="Goeker M."/>
        </authorList>
    </citation>
    <scope>NUCLEOTIDE SEQUENCE [LARGE SCALE GENOMIC DNA]</scope>
    <source>
        <strain evidence="5 6">DSM 28559</strain>
    </source>
</reference>
<organism evidence="5 6">
    <name type="scientific">Frisingicoccus caecimuris</name>
    <dbReference type="NCBI Taxonomy" id="1796636"/>
    <lineage>
        <taxon>Bacteria</taxon>
        <taxon>Bacillati</taxon>
        <taxon>Bacillota</taxon>
        <taxon>Clostridia</taxon>
        <taxon>Lachnospirales</taxon>
        <taxon>Lachnospiraceae</taxon>
        <taxon>Frisingicoccus</taxon>
    </lineage>
</organism>
<evidence type="ECO:0000259" key="4">
    <source>
        <dbReference type="Pfam" id="PF01212"/>
    </source>
</evidence>
<dbReference type="SUPFAM" id="SSF53383">
    <property type="entry name" value="PLP-dependent transferases"/>
    <property type="match status" value="1"/>
</dbReference>
<dbReference type="EMBL" id="SLXA01000007">
    <property type="protein sequence ID" value="TCO84478.1"/>
    <property type="molecule type" value="Genomic_DNA"/>
</dbReference>
<dbReference type="InterPro" id="IPR001597">
    <property type="entry name" value="ArAA_b-elim_lyase/Thr_aldolase"/>
</dbReference>